<dbReference type="FunFam" id="3.90.400.10:FF:000001">
    <property type="entry name" value="Maltase A3, isoform A"/>
    <property type="match status" value="1"/>
</dbReference>
<evidence type="ECO:0000259" key="19">
    <source>
        <dbReference type="SMART" id="SM00642"/>
    </source>
</evidence>
<dbReference type="GO" id="GO:0006865">
    <property type="term" value="P:amino acid transport"/>
    <property type="evidence" value="ECO:0007669"/>
    <property type="project" value="UniProtKB-KW"/>
</dbReference>
<name>A0AAQ4RUV4_GASAC</name>
<dbReference type="Gene3D" id="3.20.20.80">
    <property type="entry name" value="Glycosidases"/>
    <property type="match status" value="1"/>
</dbReference>
<reference evidence="20 21" key="1">
    <citation type="journal article" date="2021" name="G3 (Bethesda)">
        <title>Improved contiguity of the threespine stickleback genome using long-read sequencing.</title>
        <authorList>
            <person name="Nath S."/>
            <person name="Shaw D.E."/>
            <person name="White M.A."/>
        </authorList>
    </citation>
    <scope>NUCLEOTIDE SEQUENCE [LARGE SCALE GENOMIC DNA]</scope>
    <source>
        <strain evidence="20 21">Lake Benthic</strain>
    </source>
</reference>
<keyword evidence="9 18" id="KW-0472">Membrane</keyword>
<evidence type="ECO:0000256" key="11">
    <source>
        <dbReference type="ARBA" id="ARBA00023180"/>
    </source>
</evidence>
<feature type="compositionally biased region" description="Polar residues" evidence="17">
    <location>
        <begin position="7"/>
        <end position="18"/>
    </location>
</feature>
<dbReference type="FunFam" id="2.60.40.1180:FF:000026">
    <property type="entry name" value="Solute carrier family 3 (amino acid transporter heavy chain), member 1"/>
    <property type="match status" value="1"/>
</dbReference>
<feature type="compositionally biased region" description="Basic and acidic residues" evidence="17">
    <location>
        <begin position="90"/>
        <end position="103"/>
    </location>
</feature>
<keyword evidence="2" id="KW-0813">Transport</keyword>
<evidence type="ECO:0000256" key="4">
    <source>
        <dbReference type="ARBA" id="ARBA00022553"/>
    </source>
</evidence>
<evidence type="ECO:0000256" key="9">
    <source>
        <dbReference type="ARBA" id="ARBA00023136"/>
    </source>
</evidence>
<evidence type="ECO:0000256" key="14">
    <source>
        <dbReference type="ARBA" id="ARBA00076162"/>
    </source>
</evidence>
<feature type="region of interest" description="Disordered" evidence="17">
    <location>
        <begin position="1"/>
        <end position="147"/>
    </location>
</feature>
<evidence type="ECO:0000256" key="17">
    <source>
        <dbReference type="SAM" id="MobiDB-lite"/>
    </source>
</evidence>
<organism evidence="20 21">
    <name type="scientific">Gasterosteus aculeatus aculeatus</name>
    <name type="common">three-spined stickleback</name>
    <dbReference type="NCBI Taxonomy" id="481459"/>
    <lineage>
        <taxon>Eukaryota</taxon>
        <taxon>Metazoa</taxon>
        <taxon>Chordata</taxon>
        <taxon>Craniata</taxon>
        <taxon>Vertebrata</taxon>
        <taxon>Euteleostomi</taxon>
        <taxon>Actinopterygii</taxon>
        <taxon>Neopterygii</taxon>
        <taxon>Teleostei</taxon>
        <taxon>Neoteleostei</taxon>
        <taxon>Acanthomorphata</taxon>
        <taxon>Eupercaria</taxon>
        <taxon>Perciformes</taxon>
        <taxon>Cottioidei</taxon>
        <taxon>Gasterosteales</taxon>
        <taxon>Gasterosteidae</taxon>
        <taxon>Gasterosteus</taxon>
    </lineage>
</organism>
<evidence type="ECO:0000256" key="13">
    <source>
        <dbReference type="ARBA" id="ARBA00068638"/>
    </source>
</evidence>
<dbReference type="Proteomes" id="UP000007635">
    <property type="component" value="Chromosome VI"/>
</dbReference>
<sequence length="777" mass="88153">MRCSDVGITSNRFTSSVPLTPEGNEHFSYSSSPSPPQTKQPNLHPLTIHPAAPRIPQVAARVRGRKRSADCPLASRQGTLRNLSSSSHSDLPEKERSATRSDGQRMQVGGDSGGMELGDGSLNPGFRDVDGGSAAEDPGKEKRDPEYAQIKPYAGMPKEVLLLHSCKARYRVPREILFWLMVACTLALVALTVTVIALSPRCMNWWQVSPVYQVYLRSFKDSDGDGVGDLKGIQKQLEHFQYLNIKSVWVSPFYRSPLRDSGYDVEDFRAIDPLFGTMQDFEKLLAEMHSKGLKLIVDLIPNHTSDRHRWFNLSRTGDPHYKDYYVWSDCNGSAPRPNNWVSVFGNSAWTYDDVRGQCYLHQFLKEQPDLNFRNPHVRKEMTDIIHFWLEKGVDGFRVGAVNRLLEAAHLRDEPQVDPKKAPESVASVWDLHHDYTTSQLGLHDLLRDWRAEMQAYSREPGRYRFMVTESYDYHEVDKTMMYYGTSLVKESDFPFNFYLLDLPQNTSGLWVKHLVQLWMANMPKGQWPNWLVGNHDQPRIASSAGHTYIRAINMLLLTLPGTPTTYYGEEIGMENNNGTDGPARDPAGKYNASASQDPQRSPMQWSSDMNAGFNNKTNTTWLPLHPDYRSINVKAQMEDEGSVLAQYRSLNTLRQSELPFLRGWFCFVHADASVFSYLRELDGLSRAFLMVLNFGGEPAVTDLSSVPELPDLLTVQMSTNRSNDDKVLHKSRIPTEAGEGLVIQYTTNTRFHPNHPEQCYVSEKACYLSAVDLLYQC</sequence>
<dbReference type="CDD" id="cd11359">
    <property type="entry name" value="AmyAc_SLC3A1"/>
    <property type="match status" value="1"/>
</dbReference>
<dbReference type="PANTHER" id="PTHR10357">
    <property type="entry name" value="ALPHA-AMYLASE FAMILY MEMBER"/>
    <property type="match status" value="1"/>
</dbReference>
<evidence type="ECO:0000256" key="3">
    <source>
        <dbReference type="ARBA" id="ARBA00022475"/>
    </source>
</evidence>
<feature type="compositionally biased region" description="Polar residues" evidence="17">
    <location>
        <begin position="76"/>
        <end position="89"/>
    </location>
</feature>
<dbReference type="AlphaFoldDB" id="A0AAQ4RUV4"/>
<feature type="compositionally biased region" description="Polar residues" evidence="17">
    <location>
        <begin position="592"/>
        <end position="604"/>
    </location>
</feature>
<dbReference type="Pfam" id="PF00128">
    <property type="entry name" value="Alpha-amylase"/>
    <property type="match status" value="1"/>
</dbReference>
<reference evidence="20" key="3">
    <citation type="submission" date="2025-09" db="UniProtKB">
        <authorList>
            <consortium name="Ensembl"/>
        </authorList>
    </citation>
    <scope>IDENTIFICATION</scope>
</reference>
<dbReference type="GO" id="GO:0016324">
    <property type="term" value="C:apical plasma membrane"/>
    <property type="evidence" value="ECO:0007669"/>
    <property type="project" value="UniProtKB-SubCell"/>
</dbReference>
<evidence type="ECO:0000256" key="1">
    <source>
        <dbReference type="ARBA" id="ARBA00004655"/>
    </source>
</evidence>
<evidence type="ECO:0000256" key="8">
    <source>
        <dbReference type="ARBA" id="ARBA00022989"/>
    </source>
</evidence>
<keyword evidence="8 18" id="KW-1133">Transmembrane helix</keyword>
<dbReference type="Gene3D" id="2.60.40.1180">
    <property type="entry name" value="Golgi alpha-mannosidase II"/>
    <property type="match status" value="1"/>
</dbReference>
<keyword evidence="3" id="KW-1003">Cell membrane</keyword>
<dbReference type="InterPro" id="IPR045857">
    <property type="entry name" value="O16G_dom_2"/>
</dbReference>
<evidence type="ECO:0000256" key="6">
    <source>
        <dbReference type="ARBA" id="ARBA00022968"/>
    </source>
</evidence>
<dbReference type="PANTHER" id="PTHR10357:SF179">
    <property type="entry name" value="NEUTRAL AND BASIC AMINO ACID TRANSPORT PROTEIN RBAT"/>
    <property type="match status" value="1"/>
</dbReference>
<keyword evidence="10" id="KW-1015">Disulfide bond</keyword>
<keyword evidence="4" id="KW-0597">Phosphoprotein</keyword>
<dbReference type="InterPro" id="IPR017853">
    <property type="entry name" value="GH"/>
</dbReference>
<feature type="transmembrane region" description="Helical" evidence="18">
    <location>
        <begin position="176"/>
        <end position="198"/>
    </location>
</feature>
<proteinExistence type="predicted"/>
<evidence type="ECO:0000313" key="21">
    <source>
        <dbReference type="Proteomes" id="UP000007635"/>
    </source>
</evidence>
<keyword evidence="11" id="KW-0325">Glycoprotein</keyword>
<feature type="compositionally biased region" description="Basic and acidic residues" evidence="17">
    <location>
        <begin position="137"/>
        <end position="146"/>
    </location>
</feature>
<evidence type="ECO:0000256" key="18">
    <source>
        <dbReference type="SAM" id="Phobius"/>
    </source>
</evidence>
<evidence type="ECO:0000256" key="5">
    <source>
        <dbReference type="ARBA" id="ARBA00022692"/>
    </source>
</evidence>
<keyword evidence="5 18" id="KW-0812">Transmembrane</keyword>
<dbReference type="SMART" id="SM00642">
    <property type="entry name" value="Aamy"/>
    <property type="match status" value="1"/>
</dbReference>
<dbReference type="InterPro" id="IPR013780">
    <property type="entry name" value="Glyco_hydro_b"/>
</dbReference>
<protein>
    <recommendedName>
        <fullName evidence="13">Amino acid transporter heavy chain SLC3A1</fullName>
    </recommendedName>
    <alternativeName>
        <fullName evidence="16">Neutral and basic amino acid transport protein</fullName>
    </alternativeName>
    <alternativeName>
        <fullName evidence="15">Solute carrier family 3 member 1</fullName>
    </alternativeName>
    <alternativeName>
        <fullName evidence="14">b(0,+)-type amino acid transporter-related heavy chain</fullName>
    </alternativeName>
</protein>
<evidence type="ECO:0000313" key="20">
    <source>
        <dbReference type="Ensembl" id="ENSGACP00000066790.1"/>
    </source>
</evidence>
<evidence type="ECO:0000256" key="16">
    <source>
        <dbReference type="ARBA" id="ARBA00083001"/>
    </source>
</evidence>
<dbReference type="GO" id="GO:0005975">
    <property type="term" value="P:carbohydrate metabolic process"/>
    <property type="evidence" value="ECO:0007669"/>
    <property type="project" value="InterPro"/>
</dbReference>
<dbReference type="Gene3D" id="3.90.400.10">
    <property type="entry name" value="Oligo-1,6-glucosidase, Domain 2"/>
    <property type="match status" value="1"/>
</dbReference>
<evidence type="ECO:0000256" key="15">
    <source>
        <dbReference type="ARBA" id="ARBA00080119"/>
    </source>
</evidence>
<evidence type="ECO:0000256" key="12">
    <source>
        <dbReference type="ARBA" id="ARBA00062813"/>
    </source>
</evidence>
<comment type="subcellular location">
    <subcellularLocation>
        <location evidence="1">Apical cell membrane</location>
        <topology evidence="1">Single-pass type II membrane protein</topology>
    </subcellularLocation>
</comment>
<evidence type="ECO:0000256" key="2">
    <source>
        <dbReference type="ARBA" id="ARBA00022448"/>
    </source>
</evidence>
<keyword evidence="6" id="KW-0735">Signal-anchor</keyword>
<feature type="region of interest" description="Disordered" evidence="17">
    <location>
        <begin position="570"/>
        <end position="604"/>
    </location>
</feature>
<reference evidence="20" key="2">
    <citation type="submission" date="2025-08" db="UniProtKB">
        <authorList>
            <consortium name="Ensembl"/>
        </authorList>
    </citation>
    <scope>IDENTIFICATION</scope>
</reference>
<accession>A0AAQ4RUV4</accession>
<keyword evidence="7" id="KW-0029">Amino-acid transport</keyword>
<comment type="subunit">
    <text evidence="12">Disulfide-linked heterodimer composed of the catalytic light subunit SLC7A9 and the heavy subunit SLC3A1. The heterodimer is the minimal functional unit. Assembles in non-covalently linked heterotetramers (dimers of heterodimers) and higher order oligomers; the oligomerization is mediated by SLC3A1 likely to prevent degradation in the endoplasmic reticulum and facilitate heteromer trafficking to the plasma membrane. Disulfide-linked heterodimer composed of the catalytic light subunit SLC7A13 and the heavy subunit SLC3A1.</text>
</comment>
<dbReference type="Ensembl" id="ENSGACT00000061057.1">
    <property type="protein sequence ID" value="ENSGACP00000066790.1"/>
    <property type="gene ID" value="ENSGACG00000010738.2"/>
</dbReference>
<evidence type="ECO:0000256" key="7">
    <source>
        <dbReference type="ARBA" id="ARBA00022970"/>
    </source>
</evidence>
<keyword evidence="21" id="KW-1185">Reference proteome</keyword>
<dbReference type="SUPFAM" id="SSF51445">
    <property type="entry name" value="(Trans)glycosidases"/>
    <property type="match status" value="1"/>
</dbReference>
<feature type="domain" description="Glycosyl hydrolase family 13 catalytic" evidence="19">
    <location>
        <begin position="213"/>
        <end position="600"/>
    </location>
</feature>
<evidence type="ECO:0000256" key="10">
    <source>
        <dbReference type="ARBA" id="ARBA00023157"/>
    </source>
</evidence>
<dbReference type="InterPro" id="IPR006047">
    <property type="entry name" value="GH13_cat_dom"/>
</dbReference>
<dbReference type="GeneTree" id="ENSGT00940000158103"/>